<dbReference type="Pfam" id="PF01753">
    <property type="entry name" value="zf-MYND"/>
    <property type="match status" value="1"/>
</dbReference>
<dbReference type="SUPFAM" id="SSF54001">
    <property type="entry name" value="Cysteine proteinases"/>
    <property type="match status" value="1"/>
</dbReference>
<comment type="similarity">
    <text evidence="1">Belongs to the peptidase C19 family.</text>
</comment>
<protein>
    <submittedName>
        <fullName evidence="11">Ubiquitin carboxyl-terminal hydrolase 19-like isoform X1</fullName>
    </submittedName>
</protein>
<dbReference type="InterPro" id="IPR001394">
    <property type="entry name" value="Peptidase_C19_UCH"/>
</dbReference>
<dbReference type="OrthoDB" id="420187at2759"/>
<keyword evidence="4" id="KW-0862">Zinc</keyword>
<evidence type="ECO:0000313" key="10">
    <source>
        <dbReference type="Proteomes" id="UP000228380"/>
    </source>
</evidence>
<feature type="region of interest" description="Disordered" evidence="6">
    <location>
        <begin position="495"/>
        <end position="517"/>
    </location>
</feature>
<evidence type="ECO:0000256" key="4">
    <source>
        <dbReference type="ARBA" id="ARBA00022833"/>
    </source>
</evidence>
<keyword evidence="7" id="KW-0472">Membrane</keyword>
<keyword evidence="7" id="KW-1133">Transmembrane helix</keyword>
<dbReference type="GO" id="GO:0016579">
    <property type="term" value="P:protein deubiquitination"/>
    <property type="evidence" value="ECO:0007669"/>
    <property type="project" value="InterPro"/>
</dbReference>
<dbReference type="Gene3D" id="3.90.70.10">
    <property type="entry name" value="Cysteine proteinases"/>
    <property type="match status" value="1"/>
</dbReference>
<dbReference type="PROSITE" id="PS50865">
    <property type="entry name" value="ZF_MYND_2"/>
    <property type="match status" value="1"/>
</dbReference>
<proteinExistence type="inferred from homology"/>
<keyword evidence="10" id="KW-1185">Reference proteome</keyword>
<dbReference type="PANTHER" id="PTHR24006">
    <property type="entry name" value="UBIQUITIN CARBOXYL-TERMINAL HYDROLASE"/>
    <property type="match status" value="1"/>
</dbReference>
<evidence type="ECO:0000259" key="9">
    <source>
        <dbReference type="PROSITE" id="PS50865"/>
    </source>
</evidence>
<reference evidence="10" key="1">
    <citation type="journal article" date="2019" name="Nat. Commun.">
        <title>Genome-wide association mapping of date palm fruit traits.</title>
        <authorList>
            <person name="Hazzouri K.M."/>
            <person name="Gros-Balthazard M."/>
            <person name="Flowers J.M."/>
            <person name="Copetti D."/>
            <person name="Lemansour A."/>
            <person name="Lebrun M."/>
            <person name="Masmoudi K."/>
            <person name="Ferrand S."/>
            <person name="Dhar M.I."/>
            <person name="Fresquez Z.A."/>
            <person name="Rosas U."/>
            <person name="Zhang J."/>
            <person name="Talag J."/>
            <person name="Lee S."/>
            <person name="Kudrna D."/>
            <person name="Powell R.F."/>
            <person name="Leitch I.J."/>
            <person name="Krueger R.R."/>
            <person name="Wing R.A."/>
            <person name="Amiri K.M.A."/>
            <person name="Purugganan M.D."/>
        </authorList>
    </citation>
    <scope>NUCLEOTIDE SEQUENCE [LARGE SCALE GENOMIC DNA]</scope>
    <source>
        <strain evidence="10">cv. Khalas</strain>
    </source>
</reference>
<organism evidence="10 11">
    <name type="scientific">Phoenix dactylifera</name>
    <name type="common">Date palm</name>
    <dbReference type="NCBI Taxonomy" id="42345"/>
    <lineage>
        <taxon>Eukaryota</taxon>
        <taxon>Viridiplantae</taxon>
        <taxon>Streptophyta</taxon>
        <taxon>Embryophyta</taxon>
        <taxon>Tracheophyta</taxon>
        <taxon>Spermatophyta</taxon>
        <taxon>Magnoliopsida</taxon>
        <taxon>Liliopsida</taxon>
        <taxon>Arecaceae</taxon>
        <taxon>Coryphoideae</taxon>
        <taxon>Phoeniceae</taxon>
        <taxon>Phoenix</taxon>
    </lineage>
</organism>
<evidence type="ECO:0000256" key="2">
    <source>
        <dbReference type="ARBA" id="ARBA00022723"/>
    </source>
</evidence>
<sequence>MLIAAGLLALDLSSLLQFVLAALLILAGALLLVRKAASRYFVVDASFETATTGYEARRQMSIGGESSGGGDVCASCGSLATKKCSRCKSVRYCSQACQSKHWEAEHKHKCKQIKLLDKAEVVSSGNGACRRRKSSGFSSISLVPAQGTCKVLHEPKKILFPYDEFVELFNWAMPGFPPCGLVNCGNSCFANVVLQCLTCTRPLVAYLLERDHSRGCFRKRDDWCFLCELQVHVQRASKSSQPFQPMNILNRLPNIGGNLGYGRQEDAHEFMRFAIDTMQSICLDEFGGEKALDPSTQETTLIQHIFGGHLQSQVICTNCNEVSNRYENMMDLTVEIQGDAESLEECLDQFTVKEWLDGENKYKCDGCNDYVKAWKRLTVHQPPNILTIALKRFQSGRFGKLNKRITFPENLDLTPYMSGNGDGTDLYSLYAVVVHLDMLNASFFGHYVCYTKDYHGHWYRIDDCKVLNVEVEEVLAQGAYMLLYCRKTARREPFVKPVDPPRQQLSEANPKLSSPSTVSNSFKVSCLPSDVDSKPNSIEASLLKNTGPEKISSEGDFIKNRELEDMETDAPAKVNHVTLPRGLGNMDMDGPSLSSSVPKDLEEGNPSLCFPVPSLNYMHLNSPQELPSVEIHTVAEPCVCSDLESHMEEDNDGSTGIAEASKVSILDLSVTGQNIGDKIADPSSAVPTINSSLVSEPSDDLRPESEQAVAACSPSGSANGISRLDDTSFIDNGNKGLPSCWENGYRSKPKPLFSRGFLDRPARKKSVDSSRQNHTGSHGVALVPRVNGYCNGHSDLGLSEQDYDNCSASLKSSCENGRGIIRGDMSFKSRGFLRSSYTKSSDEEGVKKTEMQKFDYRSKPKCNGSVEQASVDKLDFRPEAYCSNGIDFTKINHEEFRETAFVHENGSKVYKKDGPLTPALQNMNVGLGDLLKPPSGCLNEHDM</sequence>
<evidence type="ECO:0000313" key="11">
    <source>
        <dbReference type="RefSeq" id="XP_038984030.1"/>
    </source>
</evidence>
<dbReference type="AlphaFoldDB" id="A0A8B9ABY6"/>
<feature type="domain" description="USP" evidence="8">
    <location>
        <begin position="179"/>
        <end position="487"/>
    </location>
</feature>
<dbReference type="PROSITE" id="PS01360">
    <property type="entry name" value="ZF_MYND_1"/>
    <property type="match status" value="1"/>
</dbReference>
<dbReference type="PANTHER" id="PTHR24006:SF677">
    <property type="entry name" value="UBIQUITIN CARBOXYL-TERMINAL HYDROLASE 19"/>
    <property type="match status" value="1"/>
</dbReference>
<dbReference type="PROSITE" id="PS00972">
    <property type="entry name" value="USP_1"/>
    <property type="match status" value="1"/>
</dbReference>
<dbReference type="Gene3D" id="6.10.140.2220">
    <property type="match status" value="1"/>
</dbReference>
<name>A0A8B9ABY6_PHODC</name>
<feature type="compositionally biased region" description="Basic and acidic residues" evidence="6">
    <location>
        <begin position="757"/>
        <end position="768"/>
    </location>
</feature>
<dbReference type="InterPro" id="IPR050164">
    <property type="entry name" value="Peptidase_C19"/>
</dbReference>
<keyword evidence="3 5" id="KW-0863">Zinc-finger</keyword>
<dbReference type="SUPFAM" id="SSF144232">
    <property type="entry name" value="HIT/MYND zinc finger-like"/>
    <property type="match status" value="1"/>
</dbReference>
<dbReference type="GO" id="GO:0005634">
    <property type="term" value="C:nucleus"/>
    <property type="evidence" value="ECO:0007669"/>
    <property type="project" value="TreeGrafter"/>
</dbReference>
<dbReference type="RefSeq" id="XP_038984030.1">
    <property type="nucleotide sequence ID" value="XM_039128102.1"/>
</dbReference>
<dbReference type="GO" id="GO:0008270">
    <property type="term" value="F:zinc ion binding"/>
    <property type="evidence" value="ECO:0007669"/>
    <property type="project" value="UniProtKB-KW"/>
</dbReference>
<evidence type="ECO:0000259" key="8">
    <source>
        <dbReference type="PROSITE" id="PS50235"/>
    </source>
</evidence>
<dbReference type="GO" id="GO:0004843">
    <property type="term" value="F:cysteine-type deubiquitinase activity"/>
    <property type="evidence" value="ECO:0007669"/>
    <property type="project" value="InterPro"/>
</dbReference>
<accession>A0A8B9ABY6</accession>
<evidence type="ECO:0000256" key="5">
    <source>
        <dbReference type="PROSITE-ProRule" id="PRU00134"/>
    </source>
</evidence>
<dbReference type="GO" id="GO:0005829">
    <property type="term" value="C:cytosol"/>
    <property type="evidence" value="ECO:0007669"/>
    <property type="project" value="TreeGrafter"/>
</dbReference>
<dbReference type="GeneID" id="103707112"/>
<feature type="compositionally biased region" description="Polar residues" evidence="6">
    <location>
        <begin position="503"/>
        <end position="517"/>
    </location>
</feature>
<reference evidence="11" key="2">
    <citation type="submission" date="2025-08" db="UniProtKB">
        <authorList>
            <consortium name="RefSeq"/>
        </authorList>
    </citation>
    <scope>IDENTIFICATION</scope>
    <source>
        <tissue evidence="11">Young leaves</tissue>
    </source>
</reference>
<dbReference type="InterPro" id="IPR018200">
    <property type="entry name" value="USP_CS"/>
</dbReference>
<dbReference type="Proteomes" id="UP000228380">
    <property type="component" value="Chromosome 7"/>
</dbReference>
<evidence type="ECO:0000256" key="7">
    <source>
        <dbReference type="SAM" id="Phobius"/>
    </source>
</evidence>
<gene>
    <name evidence="11" type="primary">LOC103707112</name>
</gene>
<dbReference type="InterPro" id="IPR038765">
    <property type="entry name" value="Papain-like_cys_pep_sf"/>
</dbReference>
<dbReference type="CDD" id="cd02661">
    <property type="entry name" value="Peptidase_C19E"/>
    <property type="match status" value="1"/>
</dbReference>
<dbReference type="PROSITE" id="PS50235">
    <property type="entry name" value="USP_3"/>
    <property type="match status" value="1"/>
</dbReference>
<dbReference type="InterPro" id="IPR028889">
    <property type="entry name" value="USP"/>
</dbReference>
<dbReference type="FunFam" id="3.90.70.10:FF:000026">
    <property type="entry name" value="Ubiquitin carboxyl-terminal hydrolase 15"/>
    <property type="match status" value="1"/>
</dbReference>
<feature type="region of interest" description="Disordered" evidence="6">
    <location>
        <begin position="752"/>
        <end position="778"/>
    </location>
</feature>
<keyword evidence="7" id="KW-0812">Transmembrane</keyword>
<feature type="domain" description="MYND-type" evidence="9">
    <location>
        <begin position="73"/>
        <end position="110"/>
    </location>
</feature>
<evidence type="ECO:0000256" key="3">
    <source>
        <dbReference type="ARBA" id="ARBA00022771"/>
    </source>
</evidence>
<feature type="transmembrane region" description="Helical" evidence="7">
    <location>
        <begin position="12"/>
        <end position="33"/>
    </location>
</feature>
<evidence type="ECO:0000256" key="1">
    <source>
        <dbReference type="ARBA" id="ARBA00009085"/>
    </source>
</evidence>
<keyword evidence="2" id="KW-0479">Metal-binding</keyword>
<evidence type="ECO:0000256" key="6">
    <source>
        <dbReference type="SAM" id="MobiDB-lite"/>
    </source>
</evidence>
<dbReference type="InterPro" id="IPR002893">
    <property type="entry name" value="Znf_MYND"/>
</dbReference>
<dbReference type="Pfam" id="PF00443">
    <property type="entry name" value="UCH"/>
    <property type="match status" value="1"/>
</dbReference>